<evidence type="ECO:0000313" key="2">
    <source>
        <dbReference type="Proteomes" id="UP001529235"/>
    </source>
</evidence>
<dbReference type="AlphaFoldDB" id="A0ABD4Z4H4"/>
<reference evidence="1 2" key="1">
    <citation type="submission" date="2023-05" db="EMBL/GenBank/DDBJ databases">
        <title>A new hyperthermophilic archaea 'Ignisphaera cupida' sp. nov. and description of the family 'Ignisphaeraceae' fam. nov.</title>
        <authorList>
            <person name="Podosokorskaya O.A."/>
            <person name="Elcheninov A.G."/>
            <person name="Klukina A."/>
            <person name="Merkel A.Y."/>
        </authorList>
    </citation>
    <scope>NUCLEOTIDE SEQUENCE [LARGE SCALE GENOMIC DNA]</scope>
    <source>
        <strain evidence="1 2">4213-co</strain>
    </source>
</reference>
<organism evidence="1 2">
    <name type="scientific">Ignisphaera cupida</name>
    <dbReference type="NCBI Taxonomy" id="3050454"/>
    <lineage>
        <taxon>Archaea</taxon>
        <taxon>Thermoproteota</taxon>
        <taxon>Thermoprotei</taxon>
        <taxon>Desulfurococcales</taxon>
        <taxon>Desulfurococcaceae</taxon>
        <taxon>Ignisphaera</taxon>
    </lineage>
</organism>
<dbReference type="RefSeq" id="WP_285273194.1">
    <property type="nucleotide sequence ID" value="NZ_JASNVW010000001.1"/>
</dbReference>
<accession>A0ABD4Z4H4</accession>
<dbReference type="Proteomes" id="UP001529235">
    <property type="component" value="Unassembled WGS sequence"/>
</dbReference>
<comment type="caution">
    <text evidence="1">The sequence shown here is derived from an EMBL/GenBank/DDBJ whole genome shotgun (WGS) entry which is preliminary data.</text>
</comment>
<protein>
    <recommendedName>
        <fullName evidence="3">Four-helix bundle copper-binding protein</fullName>
    </recommendedName>
</protein>
<dbReference type="EMBL" id="JASNVW010000001">
    <property type="protein sequence ID" value="MDK6028226.1"/>
    <property type="molecule type" value="Genomic_DNA"/>
</dbReference>
<keyword evidence="2" id="KW-1185">Reference proteome</keyword>
<proteinExistence type="predicted"/>
<evidence type="ECO:0008006" key="3">
    <source>
        <dbReference type="Google" id="ProtNLM"/>
    </source>
</evidence>
<evidence type="ECO:0000313" key="1">
    <source>
        <dbReference type="EMBL" id="MDK6028226.1"/>
    </source>
</evidence>
<sequence length="47" mass="5645">MEIVCDDYVKTHPYRFCRDACSEEAIDRESYNSCVEECVKEVERKCY</sequence>
<name>A0ABD4Z4H4_9CREN</name>
<gene>
    <name evidence="1" type="ORF">QPL79_02450</name>
</gene>